<keyword evidence="4 7" id="KW-0418">Kinase</keyword>
<evidence type="ECO:0000256" key="5">
    <source>
        <dbReference type="ARBA" id="ARBA00022840"/>
    </source>
</evidence>
<dbReference type="GO" id="GO:0006955">
    <property type="term" value="P:immune response"/>
    <property type="evidence" value="ECO:0007669"/>
    <property type="project" value="TreeGrafter"/>
</dbReference>
<dbReference type="AlphaFoldDB" id="A0A397S778"/>
<evidence type="ECO:0000313" key="7">
    <source>
        <dbReference type="EMBL" id="RIA79837.1"/>
    </source>
</evidence>
<dbReference type="GO" id="GO:0007254">
    <property type="term" value="P:JNK cascade"/>
    <property type="evidence" value="ECO:0007669"/>
    <property type="project" value="TreeGrafter"/>
</dbReference>
<comment type="caution">
    <text evidence="7">The sequence shown here is derived from an EMBL/GenBank/DDBJ whole genome shotgun (WGS) entry which is preliminary data.</text>
</comment>
<evidence type="ECO:0000256" key="3">
    <source>
        <dbReference type="ARBA" id="ARBA00022741"/>
    </source>
</evidence>
<dbReference type="PANTHER" id="PTHR46716">
    <property type="entry name" value="MITOGEN-ACTIVATED PROTEIN KINASE KINASE KINASE 7"/>
    <property type="match status" value="1"/>
</dbReference>
<gene>
    <name evidence="7" type="ORF">C1645_839815</name>
</gene>
<name>A0A397S778_9GLOM</name>
<dbReference type="GO" id="GO:0005524">
    <property type="term" value="F:ATP binding"/>
    <property type="evidence" value="ECO:0007669"/>
    <property type="project" value="UniProtKB-KW"/>
</dbReference>
<dbReference type="EMBL" id="QKYT01001126">
    <property type="protein sequence ID" value="RIA79837.1"/>
    <property type="molecule type" value="Genomic_DNA"/>
</dbReference>
<reference evidence="7 8" key="1">
    <citation type="submission" date="2018-06" db="EMBL/GenBank/DDBJ databases">
        <title>Comparative genomics reveals the genomic features of Rhizophagus irregularis, R. cerebriforme, R. diaphanum and Gigaspora rosea, and their symbiotic lifestyle signature.</title>
        <authorList>
            <person name="Morin E."/>
            <person name="San Clemente H."/>
            <person name="Chen E.C.H."/>
            <person name="De La Providencia I."/>
            <person name="Hainaut M."/>
            <person name="Kuo A."/>
            <person name="Kohler A."/>
            <person name="Murat C."/>
            <person name="Tang N."/>
            <person name="Roy S."/>
            <person name="Loubradou J."/>
            <person name="Henrissat B."/>
            <person name="Grigoriev I.V."/>
            <person name="Corradi N."/>
            <person name="Roux C."/>
            <person name="Martin F.M."/>
        </authorList>
    </citation>
    <scope>NUCLEOTIDE SEQUENCE [LARGE SCALE GENOMIC DNA]</scope>
    <source>
        <strain evidence="7 8">DAOM 227022</strain>
    </source>
</reference>
<keyword evidence="1" id="KW-0723">Serine/threonine-protein kinase</keyword>
<dbReference type="PANTHER" id="PTHR46716:SF1">
    <property type="entry name" value="MITOGEN-ACTIVATED PROTEIN KINASE KINASE KINASE 7"/>
    <property type="match status" value="1"/>
</dbReference>
<accession>A0A397S778</accession>
<dbReference type="Proteomes" id="UP000265703">
    <property type="component" value="Unassembled WGS sequence"/>
</dbReference>
<protein>
    <submittedName>
        <fullName evidence="7">Kinase-like domain-containing protein</fullName>
    </submittedName>
</protein>
<dbReference type="InterPro" id="IPR000719">
    <property type="entry name" value="Prot_kinase_dom"/>
</dbReference>
<dbReference type="OrthoDB" id="4062651at2759"/>
<keyword evidence="5" id="KW-0067">ATP-binding</keyword>
<dbReference type="GO" id="GO:0004709">
    <property type="term" value="F:MAP kinase kinase kinase activity"/>
    <property type="evidence" value="ECO:0007669"/>
    <property type="project" value="TreeGrafter"/>
</dbReference>
<dbReference type="PROSITE" id="PS50011">
    <property type="entry name" value="PROTEIN_KINASE_DOM"/>
    <property type="match status" value="1"/>
</dbReference>
<evidence type="ECO:0000256" key="4">
    <source>
        <dbReference type="ARBA" id="ARBA00022777"/>
    </source>
</evidence>
<dbReference type="InterPro" id="IPR001245">
    <property type="entry name" value="Ser-Thr/Tyr_kinase_cat_dom"/>
</dbReference>
<sequence>MKCGMWGRCKECEQENTGAEWCNSCNAKHFQQNFKNWTSYNDYIDKFIQDTQLSAHSDKQALEWISFDRFRNIEYIARGGFSKVYRAIWIDGYIDKWDNENQTWKRYNSKLVAMKSLYISENFILKFINEIKLHHKVNDDTIIRLYGITYDPVTKNYMMILGYATHGSLRNFLDTSYNKYSWIYKFRDLWDIASGLEKIHNMELIHRDLHISNILHMGYYVSITDMGLCKPADYNESENTKKSIYGVVPYIAPEILRGQNYTKAADIYTMKICQGFRPMFNIKVPRLIVLLIKRCLDTNPLNRPTTEEIRVIMGQWCDELKNQTEAEIEKQIKEADEINNSLSNGKLRSTSLSYKTHSEAIYTSRLLDFKNLPEPKNSDDYYEQYDNIISQKYSESLQIDISNLKINRYQKKND</sequence>
<feature type="domain" description="Protein kinase" evidence="6">
    <location>
        <begin position="70"/>
        <end position="317"/>
    </location>
</feature>
<keyword evidence="3" id="KW-0547">Nucleotide-binding</keyword>
<dbReference type="InterPro" id="IPR011009">
    <property type="entry name" value="Kinase-like_dom_sf"/>
</dbReference>
<dbReference type="SUPFAM" id="SSF56112">
    <property type="entry name" value="Protein kinase-like (PK-like)"/>
    <property type="match status" value="1"/>
</dbReference>
<evidence type="ECO:0000259" key="6">
    <source>
        <dbReference type="PROSITE" id="PS50011"/>
    </source>
</evidence>
<dbReference type="Pfam" id="PF07714">
    <property type="entry name" value="PK_Tyr_Ser-Thr"/>
    <property type="match status" value="1"/>
</dbReference>
<evidence type="ECO:0000313" key="8">
    <source>
        <dbReference type="Proteomes" id="UP000265703"/>
    </source>
</evidence>
<organism evidence="7 8">
    <name type="scientific">Glomus cerebriforme</name>
    <dbReference type="NCBI Taxonomy" id="658196"/>
    <lineage>
        <taxon>Eukaryota</taxon>
        <taxon>Fungi</taxon>
        <taxon>Fungi incertae sedis</taxon>
        <taxon>Mucoromycota</taxon>
        <taxon>Glomeromycotina</taxon>
        <taxon>Glomeromycetes</taxon>
        <taxon>Glomerales</taxon>
        <taxon>Glomeraceae</taxon>
        <taxon>Glomus</taxon>
    </lineage>
</organism>
<dbReference type="Gene3D" id="1.10.510.10">
    <property type="entry name" value="Transferase(Phosphotransferase) domain 1"/>
    <property type="match status" value="1"/>
</dbReference>
<evidence type="ECO:0000256" key="1">
    <source>
        <dbReference type="ARBA" id="ARBA00022527"/>
    </source>
</evidence>
<keyword evidence="2" id="KW-0808">Transferase</keyword>
<evidence type="ECO:0000256" key="2">
    <source>
        <dbReference type="ARBA" id="ARBA00022679"/>
    </source>
</evidence>
<keyword evidence="8" id="KW-1185">Reference proteome</keyword>
<proteinExistence type="predicted"/>